<evidence type="ECO:0000256" key="1">
    <source>
        <dbReference type="ARBA" id="ARBA00005897"/>
    </source>
</evidence>
<sequence>MAMCSQKEKINVILIFFICNIIKIGGILRLDENKNVNQCQRCKILTDSFGHWLDKTSRGKFEGGDVAWEESKLKSYSRSEIRLVEIQEGLCSELKRYQDHCYSLAEETESVLEKWWFLNDPQSMDLYSWLCINTLQYCCPVHHFGAQCTSCPLDEKKLICSGHGKCDGDGTREGNGTCLCEKGYTGTHCDNCVKNFFKLNTSCEPCHIACNECSGHGINACKECSEGWQMNSKICVDVNECSDPSICRHNEYCVNKQGSYSCRLCDMSCKTCDGEGLLNCTSCESDSVLWSGKCVNDSLKSAILQNTFKRIALYSGLLIIAFFVLRHSRTVSMIIVAIIAVYVYFSEKTSDINMLNVLINLYLS</sequence>
<evidence type="ECO:0000256" key="6">
    <source>
        <dbReference type="SAM" id="Phobius"/>
    </source>
</evidence>
<dbReference type="SUPFAM" id="SSF57184">
    <property type="entry name" value="Growth factor receptor domain"/>
    <property type="match status" value="1"/>
</dbReference>
<protein>
    <recommendedName>
        <fullName evidence="7">EGF-like domain-containing protein</fullName>
    </recommendedName>
</protein>
<dbReference type="CDD" id="cd00054">
    <property type="entry name" value="EGF_CA"/>
    <property type="match status" value="1"/>
</dbReference>
<dbReference type="OrthoDB" id="19903at2759"/>
<gene>
    <name evidence="8" type="ORF">DIATSA_LOCUS4746</name>
</gene>
<reference evidence="8" key="1">
    <citation type="submission" date="2021-12" db="EMBL/GenBank/DDBJ databases">
        <authorList>
            <person name="King R."/>
        </authorList>
    </citation>
    <scope>NUCLEOTIDE SEQUENCE</scope>
</reference>
<keyword evidence="2 5" id="KW-0245">EGF-like domain</keyword>
<evidence type="ECO:0000313" key="9">
    <source>
        <dbReference type="Proteomes" id="UP001153714"/>
    </source>
</evidence>
<feature type="domain" description="EGF-like" evidence="7">
    <location>
        <begin position="152"/>
        <end position="190"/>
    </location>
</feature>
<proteinExistence type="inferred from homology"/>
<feature type="transmembrane region" description="Helical" evidence="6">
    <location>
        <begin position="312"/>
        <end position="345"/>
    </location>
</feature>
<keyword evidence="3" id="KW-0106">Calcium</keyword>
<keyword evidence="4 5" id="KW-1015">Disulfide bond</keyword>
<evidence type="ECO:0000256" key="2">
    <source>
        <dbReference type="ARBA" id="ARBA00022536"/>
    </source>
</evidence>
<evidence type="ECO:0000256" key="4">
    <source>
        <dbReference type="ARBA" id="ARBA00023157"/>
    </source>
</evidence>
<accession>A0A9N9R033</accession>
<dbReference type="InterPro" id="IPR002049">
    <property type="entry name" value="LE_dom"/>
</dbReference>
<dbReference type="Gene3D" id="2.10.220.10">
    <property type="entry name" value="Hormone Receptor, Insulin-like Growth Factor Receptor 1, Chain A, domain 2"/>
    <property type="match status" value="1"/>
</dbReference>
<dbReference type="Proteomes" id="UP001153714">
    <property type="component" value="Chromosome 16"/>
</dbReference>
<dbReference type="SMART" id="SM00261">
    <property type="entry name" value="FU"/>
    <property type="match status" value="2"/>
</dbReference>
<evidence type="ECO:0000256" key="5">
    <source>
        <dbReference type="PROSITE-ProRule" id="PRU00076"/>
    </source>
</evidence>
<keyword evidence="6" id="KW-1133">Transmembrane helix</keyword>
<reference evidence="8" key="2">
    <citation type="submission" date="2022-10" db="EMBL/GenBank/DDBJ databases">
        <authorList>
            <consortium name="ENA_rothamsted_submissions"/>
            <consortium name="culmorum"/>
            <person name="King R."/>
        </authorList>
    </citation>
    <scope>NUCLEOTIDE SEQUENCE</scope>
</reference>
<dbReference type="InterPro" id="IPR013111">
    <property type="entry name" value="EGF_extracell"/>
</dbReference>
<feature type="disulfide bond" evidence="5">
    <location>
        <begin position="180"/>
        <end position="189"/>
    </location>
</feature>
<comment type="similarity">
    <text evidence="1">Belongs to the CRELD family.</text>
</comment>
<dbReference type="GO" id="GO:0048731">
    <property type="term" value="P:system development"/>
    <property type="evidence" value="ECO:0007669"/>
    <property type="project" value="UniProtKB-ARBA"/>
</dbReference>
<dbReference type="Gene3D" id="2.10.25.10">
    <property type="entry name" value="Laminin"/>
    <property type="match status" value="1"/>
</dbReference>
<dbReference type="PROSITE" id="PS50026">
    <property type="entry name" value="EGF_3"/>
    <property type="match status" value="1"/>
</dbReference>
<evidence type="ECO:0000313" key="8">
    <source>
        <dbReference type="EMBL" id="CAG9786813.1"/>
    </source>
</evidence>
<dbReference type="Pfam" id="PF11938">
    <property type="entry name" value="DUF3456"/>
    <property type="match status" value="1"/>
</dbReference>
<dbReference type="PROSITE" id="PS01248">
    <property type="entry name" value="EGF_LAM_1"/>
    <property type="match status" value="1"/>
</dbReference>
<dbReference type="InterPro" id="IPR018097">
    <property type="entry name" value="EGF_Ca-bd_CS"/>
</dbReference>
<dbReference type="InterPro" id="IPR021852">
    <property type="entry name" value="DUF3456"/>
</dbReference>
<keyword evidence="6" id="KW-0472">Membrane</keyword>
<dbReference type="CDD" id="cd00055">
    <property type="entry name" value="EGF_Lam"/>
    <property type="match status" value="1"/>
</dbReference>
<dbReference type="InterPro" id="IPR009030">
    <property type="entry name" value="Growth_fac_rcpt_cys_sf"/>
</dbReference>
<dbReference type="InterPro" id="IPR000742">
    <property type="entry name" value="EGF"/>
</dbReference>
<dbReference type="PROSITE" id="PS00022">
    <property type="entry name" value="EGF_1"/>
    <property type="match status" value="1"/>
</dbReference>
<dbReference type="PROSITE" id="PS01187">
    <property type="entry name" value="EGF_CA"/>
    <property type="match status" value="1"/>
</dbReference>
<evidence type="ECO:0000259" key="7">
    <source>
        <dbReference type="PROSITE" id="PS50026"/>
    </source>
</evidence>
<dbReference type="CDD" id="cd00064">
    <property type="entry name" value="FU"/>
    <property type="match status" value="2"/>
</dbReference>
<dbReference type="InterPro" id="IPR001881">
    <property type="entry name" value="EGF-like_Ca-bd_dom"/>
</dbReference>
<name>A0A9N9R033_9NEOP</name>
<keyword evidence="6" id="KW-0812">Transmembrane</keyword>
<keyword evidence="9" id="KW-1185">Reference proteome</keyword>
<comment type="caution">
    <text evidence="5">Lacks conserved residue(s) required for the propagation of feature annotation.</text>
</comment>
<evidence type="ECO:0000256" key="3">
    <source>
        <dbReference type="ARBA" id="ARBA00022837"/>
    </source>
</evidence>
<organism evidence="8 9">
    <name type="scientific">Diatraea saccharalis</name>
    <name type="common">sugarcane borer</name>
    <dbReference type="NCBI Taxonomy" id="40085"/>
    <lineage>
        <taxon>Eukaryota</taxon>
        <taxon>Metazoa</taxon>
        <taxon>Ecdysozoa</taxon>
        <taxon>Arthropoda</taxon>
        <taxon>Hexapoda</taxon>
        <taxon>Insecta</taxon>
        <taxon>Pterygota</taxon>
        <taxon>Neoptera</taxon>
        <taxon>Endopterygota</taxon>
        <taxon>Lepidoptera</taxon>
        <taxon>Glossata</taxon>
        <taxon>Ditrysia</taxon>
        <taxon>Pyraloidea</taxon>
        <taxon>Crambidae</taxon>
        <taxon>Crambinae</taxon>
        <taxon>Diatraea</taxon>
    </lineage>
</organism>
<dbReference type="GO" id="GO:0005509">
    <property type="term" value="F:calcium ion binding"/>
    <property type="evidence" value="ECO:0007669"/>
    <property type="project" value="InterPro"/>
</dbReference>
<dbReference type="InterPro" id="IPR006212">
    <property type="entry name" value="Furin_repeat"/>
</dbReference>
<dbReference type="AlphaFoldDB" id="A0A9N9R033"/>
<dbReference type="EMBL" id="OU893347">
    <property type="protein sequence ID" value="CAG9786813.1"/>
    <property type="molecule type" value="Genomic_DNA"/>
</dbReference>
<dbReference type="GO" id="GO:0048513">
    <property type="term" value="P:animal organ development"/>
    <property type="evidence" value="ECO:0007669"/>
    <property type="project" value="UniProtKB-ARBA"/>
</dbReference>
<feature type="transmembrane region" description="Helical" evidence="6">
    <location>
        <begin position="12"/>
        <end position="30"/>
    </location>
</feature>
<dbReference type="Pfam" id="PF07974">
    <property type="entry name" value="EGF_2"/>
    <property type="match status" value="1"/>
</dbReference>
<dbReference type="SMART" id="SM00179">
    <property type="entry name" value="EGF_CA"/>
    <property type="match status" value="1"/>
</dbReference>